<dbReference type="InterPro" id="IPR040442">
    <property type="entry name" value="Pyrv_kinase-like_dom_sf"/>
</dbReference>
<dbReference type="InterPro" id="IPR018523">
    <property type="entry name" value="Isocitrate_lyase_ph_CS"/>
</dbReference>
<accession>H6CBU5</accession>
<dbReference type="InterPro" id="IPR039556">
    <property type="entry name" value="ICL/PEPM"/>
</dbReference>
<dbReference type="PANTHER" id="PTHR42905">
    <property type="entry name" value="PHOSPHOENOLPYRUVATE CARBOXYLASE"/>
    <property type="match status" value="1"/>
</dbReference>
<dbReference type="EMBL" id="JH226138">
    <property type="protein sequence ID" value="EHY61242.1"/>
    <property type="molecule type" value="Genomic_DNA"/>
</dbReference>
<dbReference type="InParanoid" id="H6CBU5"/>
<dbReference type="AlphaFoldDB" id="H6CBU5"/>
<dbReference type="CDD" id="cd00377">
    <property type="entry name" value="ICL_PEPM"/>
    <property type="match status" value="1"/>
</dbReference>
<dbReference type="PANTHER" id="PTHR42905:SF2">
    <property type="entry name" value="PHOSPHOENOLPYRUVATE CARBOXYLASE FAMILY PROTEIN"/>
    <property type="match status" value="1"/>
</dbReference>
<protein>
    <submittedName>
        <fullName evidence="2">Methylisocitrate lyase</fullName>
    </submittedName>
</protein>
<gene>
    <name evidence="2" type="ORF">HMPREF1120_09178</name>
</gene>
<evidence type="ECO:0000256" key="1">
    <source>
        <dbReference type="ARBA" id="ARBA00001050"/>
    </source>
</evidence>
<keyword evidence="2" id="KW-0456">Lyase</keyword>
<dbReference type="Pfam" id="PF13714">
    <property type="entry name" value="PEP_mutase"/>
    <property type="match status" value="1"/>
</dbReference>
<dbReference type="OrthoDB" id="1923844at2759"/>
<comment type="catalytic activity">
    <reaction evidence="1">
        <text>(2S,3R)-3-hydroxybutane-1,2,3-tricarboxylate = pyruvate + succinate</text>
        <dbReference type="Rhea" id="RHEA:16809"/>
        <dbReference type="ChEBI" id="CHEBI:15361"/>
        <dbReference type="ChEBI" id="CHEBI:30031"/>
        <dbReference type="ChEBI" id="CHEBI:57429"/>
        <dbReference type="EC" id="4.1.3.30"/>
    </reaction>
</comment>
<dbReference type="SUPFAM" id="SSF51621">
    <property type="entry name" value="Phosphoenolpyruvate/pyruvate domain"/>
    <property type="match status" value="1"/>
</dbReference>
<dbReference type="InterPro" id="IPR015813">
    <property type="entry name" value="Pyrv/PenolPyrv_kinase-like_dom"/>
</dbReference>
<proteinExistence type="predicted"/>
<dbReference type="GeneID" id="20313817"/>
<dbReference type="OMA" id="PQLMNMV"/>
<organism evidence="2 3">
    <name type="scientific">Exophiala dermatitidis (strain ATCC 34100 / CBS 525.76 / NIH/UT8656)</name>
    <name type="common">Black yeast</name>
    <name type="synonym">Wangiella dermatitidis</name>
    <dbReference type="NCBI Taxonomy" id="858893"/>
    <lineage>
        <taxon>Eukaryota</taxon>
        <taxon>Fungi</taxon>
        <taxon>Dikarya</taxon>
        <taxon>Ascomycota</taxon>
        <taxon>Pezizomycotina</taxon>
        <taxon>Eurotiomycetes</taxon>
        <taxon>Chaetothyriomycetidae</taxon>
        <taxon>Chaetothyriales</taxon>
        <taxon>Herpotrichiellaceae</taxon>
        <taxon>Exophiala</taxon>
    </lineage>
</organism>
<dbReference type="VEuPathDB" id="FungiDB:HMPREF1120_09178"/>
<dbReference type="GO" id="GO:0046421">
    <property type="term" value="F:methylisocitrate lyase activity"/>
    <property type="evidence" value="ECO:0007669"/>
    <property type="project" value="UniProtKB-EC"/>
</dbReference>
<dbReference type="Gene3D" id="3.20.20.60">
    <property type="entry name" value="Phosphoenolpyruvate-binding domains"/>
    <property type="match status" value="1"/>
</dbReference>
<keyword evidence="3" id="KW-1185">Reference proteome</keyword>
<dbReference type="Proteomes" id="UP000007304">
    <property type="component" value="Unassembled WGS sequence"/>
</dbReference>
<dbReference type="HOGENOM" id="CLU_027389_3_0_1"/>
<dbReference type="PROSITE" id="PS00161">
    <property type="entry name" value="ISOCITRATE_LYASE"/>
    <property type="match status" value="1"/>
</dbReference>
<sequence>MSQPTSTKLRAMLADPAKIVVCPGVYDGFTARLALRTGFDALYMTGAGTSMSRIGMADLGLATMTEMKQNAEMIANLDKEVPLIADADTGYGSAINVARTVSGYISAGVAAFHLEDQVVNKKCGHLAGKEIVSISDYLARIRAAVKVRAQLKSDIVIIARTDALQSLGLEEAIRRLRAAVDAGADVAFLEAISKKEEAVAVCKEFKKSNTPVMYGMVQGSRALKLTSAEAKAIGFRIIVYAAACLTPTYIAVTRALEILKSEGDCEKYQPEISPHTLFDACGMQGLLDFDREVSSGS</sequence>
<dbReference type="STRING" id="858893.H6CBU5"/>
<evidence type="ECO:0000313" key="3">
    <source>
        <dbReference type="Proteomes" id="UP000007304"/>
    </source>
</evidence>
<dbReference type="eggNOG" id="KOG1260">
    <property type="taxonomic scope" value="Eukaryota"/>
</dbReference>
<evidence type="ECO:0000313" key="2">
    <source>
        <dbReference type="EMBL" id="EHY61242.1"/>
    </source>
</evidence>
<dbReference type="RefSeq" id="XP_009161703.1">
    <property type="nucleotide sequence ID" value="XM_009163455.1"/>
</dbReference>
<reference evidence="2" key="1">
    <citation type="submission" date="2011-07" db="EMBL/GenBank/DDBJ databases">
        <title>The Genome Sequence of Exophiala (Wangiella) dermatitidis NIH/UT8656.</title>
        <authorList>
            <consortium name="The Broad Institute Genome Sequencing Platform"/>
            <person name="Cuomo C."/>
            <person name="Wang Z."/>
            <person name="Hunicke-Smith S."/>
            <person name="Szanislo P.J."/>
            <person name="Earl A."/>
            <person name="Young S.K."/>
            <person name="Zeng Q."/>
            <person name="Gargeya S."/>
            <person name="Fitzgerald M."/>
            <person name="Haas B."/>
            <person name="Abouelleil A."/>
            <person name="Alvarado L."/>
            <person name="Arachchi H.M."/>
            <person name="Berlin A."/>
            <person name="Brown A."/>
            <person name="Chapman S.B."/>
            <person name="Chen Z."/>
            <person name="Dunbar C."/>
            <person name="Freedman E."/>
            <person name="Gearin G."/>
            <person name="Gellesch M."/>
            <person name="Goldberg J."/>
            <person name="Griggs A."/>
            <person name="Gujja S."/>
            <person name="Heiman D."/>
            <person name="Howarth C."/>
            <person name="Larson L."/>
            <person name="Lui A."/>
            <person name="MacDonald P.J.P."/>
            <person name="Montmayeur A."/>
            <person name="Murphy C."/>
            <person name="Neiman D."/>
            <person name="Pearson M."/>
            <person name="Priest M."/>
            <person name="Roberts A."/>
            <person name="Saif S."/>
            <person name="Shea T."/>
            <person name="Shenoy N."/>
            <person name="Sisk P."/>
            <person name="Stolte C."/>
            <person name="Sykes S."/>
            <person name="Wortman J."/>
            <person name="Nusbaum C."/>
            <person name="Birren B."/>
        </authorList>
    </citation>
    <scope>NUCLEOTIDE SEQUENCE</scope>
    <source>
        <strain evidence="2">NIH/UT8656</strain>
    </source>
</reference>
<name>H6CBU5_EXODN</name>